<dbReference type="PANTHER" id="PTHR43873">
    <property type="entry name" value="COBYRINATE A,C-DIAMIDE SYNTHASE"/>
    <property type="match status" value="1"/>
</dbReference>
<dbReference type="UniPathway" id="UPA00148">
    <property type="reaction ID" value="UER00220"/>
</dbReference>
<dbReference type="EMBL" id="STGY01000030">
    <property type="protein sequence ID" value="THV42071.1"/>
    <property type="molecule type" value="Genomic_DNA"/>
</dbReference>
<evidence type="ECO:0000313" key="11">
    <source>
        <dbReference type="Proteomes" id="UP000308760"/>
    </source>
</evidence>
<comment type="miscellaneous">
    <text evidence="7">The a and c carboxylates of hydrogenobyrinate are activated for nucleophilic attack via formation of a phosphorylated intermediate by ATP. CobB catalyzes first the amidation of the c-carboxylate, and then that of the a-carboxylate.</text>
</comment>
<comment type="function">
    <text evidence="7">Catalyzes the ATP-dependent amidation of the two carboxylate groups at positions a and c of hydrogenobyrinate, using either L-glutamine or ammonia as the nitrogen source.</text>
</comment>
<keyword evidence="2 7" id="KW-0436">Ligase</keyword>
<feature type="domain" description="CobB/CobQ-like glutamine amidotransferase" evidence="9">
    <location>
        <begin position="252"/>
        <end position="430"/>
    </location>
</feature>
<evidence type="ECO:0000256" key="1">
    <source>
        <dbReference type="ARBA" id="ARBA00001946"/>
    </source>
</evidence>
<dbReference type="CDD" id="cd05388">
    <property type="entry name" value="CobB_N"/>
    <property type="match status" value="1"/>
</dbReference>
<dbReference type="EC" id="6.3.5.9" evidence="7"/>
<feature type="site" description="Increases nucleophilicity of active site Cys" evidence="7">
    <location>
        <position position="426"/>
    </location>
</feature>
<evidence type="ECO:0000256" key="6">
    <source>
        <dbReference type="ARBA" id="ARBA00022962"/>
    </source>
</evidence>
<gene>
    <name evidence="7" type="primary">cobB</name>
    <name evidence="10" type="ORF">FAB82_08220</name>
</gene>
<dbReference type="InterPro" id="IPR027417">
    <property type="entry name" value="P-loop_NTPase"/>
</dbReference>
<dbReference type="GO" id="GO:0009236">
    <property type="term" value="P:cobalamin biosynthetic process"/>
    <property type="evidence" value="ECO:0007669"/>
    <property type="project" value="UniProtKB-UniRule"/>
</dbReference>
<dbReference type="GO" id="GO:0042242">
    <property type="term" value="F:cobyrinic acid a,c-diamide synthase activity"/>
    <property type="evidence" value="ECO:0007669"/>
    <property type="project" value="InterPro"/>
</dbReference>
<keyword evidence="7" id="KW-0169">Cobalamin biosynthesis</keyword>
<comment type="cofactor">
    <cofactor evidence="1 7">
        <name>Mg(2+)</name>
        <dbReference type="ChEBI" id="CHEBI:18420"/>
    </cofactor>
</comment>
<dbReference type="GO" id="GO:0043802">
    <property type="term" value="F:hydrogenobyrinic acid a,c-diamide synthase (glutamine-hydrolysing) activity"/>
    <property type="evidence" value="ECO:0007669"/>
    <property type="project" value="UniProtKB-UniRule"/>
</dbReference>
<dbReference type="AlphaFoldDB" id="A0A4S8QEI4"/>
<dbReference type="PROSITE" id="PS51274">
    <property type="entry name" value="GATASE_COBBQ"/>
    <property type="match status" value="1"/>
</dbReference>
<dbReference type="InterPro" id="IPR029062">
    <property type="entry name" value="Class_I_gatase-like"/>
</dbReference>
<keyword evidence="4 7" id="KW-0067">ATP-binding</keyword>
<reference evidence="10 11" key="2">
    <citation type="submission" date="2019-05" db="EMBL/GenBank/DDBJ databases">
        <title>Glycomyces buryatensis sp. nov.</title>
        <authorList>
            <person name="Nikitina E."/>
        </authorList>
    </citation>
    <scope>NUCLEOTIDE SEQUENCE [LARGE SCALE GENOMIC DNA]</scope>
    <source>
        <strain evidence="10 11">18</strain>
    </source>
</reference>
<keyword evidence="6 7" id="KW-0315">Glutamine amidotransferase</keyword>
<sequence>MVRTAPRVVVAGTRSGVGKTTVATGLMAALAAKGLKVSGHKVGPDFIDPGYHALACGRAPRNLDAFMHGPDLIAPLFLHGADGADVSVIEGVMGLFDGRGGTDEASTAHVARLLDAPVILVVDASSQSRSVAAEVHGFASFDPTIRVAGIVLNRVASPRHEAILREALAPLGIPVVGVLRRGAGLETPSRHLGLVPVAERRPEALAFVESLGRTVGDGVDVDAVLRIARTAPDLDAEPWRPETRPVPGRPVVAVAGGPAFTFVYAEHRELLAGVGAEVADFDPLRDEALPEGTGAVYLGGGFPEVYAAELGANAGLARELRDLAGRGGAIVAECGGLLYLCRSLDGHELVGLIDAEAEFTERLTLGYRTARIAGPNPLGRQGTEVRGHEFHRTTVRPRAGANPAWTIDGGEPEGFARPNLCASYLHTAWAAVPEMARSLVGGRSQPHPAPPATH</sequence>
<dbReference type="GO" id="GO:0005524">
    <property type="term" value="F:ATP binding"/>
    <property type="evidence" value="ECO:0007669"/>
    <property type="project" value="UniProtKB-UniRule"/>
</dbReference>
<evidence type="ECO:0000313" key="10">
    <source>
        <dbReference type="EMBL" id="THV42071.1"/>
    </source>
</evidence>
<feature type="domain" description="CobQ/CobB/MinD/ParA nucleotide binding" evidence="8">
    <location>
        <begin position="8"/>
        <end position="192"/>
    </location>
</feature>
<dbReference type="Gene3D" id="3.40.50.300">
    <property type="entry name" value="P-loop containing nucleotide triphosphate hydrolases"/>
    <property type="match status" value="2"/>
</dbReference>
<dbReference type="PANTHER" id="PTHR43873:SF1">
    <property type="entry name" value="COBYRINATE A,C-DIAMIDE SYNTHASE"/>
    <property type="match status" value="1"/>
</dbReference>
<dbReference type="InterPro" id="IPR011698">
    <property type="entry name" value="GATase_3"/>
</dbReference>
<dbReference type="Pfam" id="PF07685">
    <property type="entry name" value="GATase_3"/>
    <property type="match status" value="1"/>
</dbReference>
<evidence type="ECO:0000259" key="8">
    <source>
        <dbReference type="Pfam" id="PF01656"/>
    </source>
</evidence>
<protein>
    <recommendedName>
        <fullName evidence="7">Hydrogenobyrinate a,c-diamide synthase</fullName>
        <ecNumber evidence="7">6.3.5.9</ecNumber>
    </recommendedName>
    <alternativeName>
        <fullName evidence="7">Hydrogenobyrinic acid a,c-diamide synthase</fullName>
    </alternativeName>
</protein>
<comment type="pathway">
    <text evidence="7">Cofactor biosynthesis; adenosylcobalamin biosynthesis; cob(II)yrinate a,c-diamide from precorrin-2 (aerobic route): step 9/10.</text>
</comment>
<comment type="domain">
    <text evidence="7">Comprises of two domains. The C-terminal domain contains the binding site for glutamine and catalyzes the hydrolysis of this substrate to glutamate and ammonia. The N-terminal domain is anticipated to bind ATP and hydrogenobyrinate and catalyzes the ultimate synthesis of the diamide product. The ammonia produced via the glutaminase domain is probably translocated to the adjacent domain via a molecular tunnel, where it reacts with an activated intermediate.</text>
</comment>
<proteinExistence type="inferred from homology"/>
<keyword evidence="11" id="KW-1185">Reference proteome</keyword>
<keyword evidence="3 7" id="KW-0547">Nucleotide-binding</keyword>
<dbReference type="InterPro" id="IPR002586">
    <property type="entry name" value="CobQ/CobB/MinD/ParA_Nub-bd_dom"/>
</dbReference>
<dbReference type="SUPFAM" id="SSF52540">
    <property type="entry name" value="P-loop containing nucleoside triphosphate hydrolases"/>
    <property type="match status" value="1"/>
</dbReference>
<comment type="caution">
    <text evidence="10">The sequence shown here is derived from an EMBL/GenBank/DDBJ whole genome shotgun (WGS) entry which is preliminary data.</text>
</comment>
<organism evidence="10 11">
    <name type="scientific">Glycomyces buryatensis</name>
    <dbReference type="NCBI Taxonomy" id="2570927"/>
    <lineage>
        <taxon>Bacteria</taxon>
        <taxon>Bacillati</taxon>
        <taxon>Actinomycetota</taxon>
        <taxon>Actinomycetes</taxon>
        <taxon>Glycomycetales</taxon>
        <taxon>Glycomycetaceae</taxon>
        <taxon>Glycomyces</taxon>
    </lineage>
</organism>
<accession>A0A4S8QEI4</accession>
<dbReference type="CDD" id="cd03130">
    <property type="entry name" value="GATase1_CobB"/>
    <property type="match status" value="1"/>
</dbReference>
<evidence type="ECO:0000256" key="5">
    <source>
        <dbReference type="ARBA" id="ARBA00022842"/>
    </source>
</evidence>
<dbReference type="SUPFAM" id="SSF52317">
    <property type="entry name" value="Class I glutamine amidotransferase-like"/>
    <property type="match status" value="1"/>
</dbReference>
<dbReference type="InterPro" id="IPR004484">
    <property type="entry name" value="CbiA/CobB_synth"/>
</dbReference>
<reference evidence="11" key="1">
    <citation type="submission" date="2019-04" db="EMBL/GenBank/DDBJ databases">
        <title>Nocardioides xinjiangensis sp. nov.</title>
        <authorList>
            <person name="Liu S."/>
        </authorList>
    </citation>
    <scope>NUCLEOTIDE SEQUENCE [LARGE SCALE GENOMIC DNA]</scope>
    <source>
        <strain evidence="11">18</strain>
    </source>
</reference>
<comment type="catalytic activity">
    <reaction evidence="7">
        <text>hydrogenobyrinate + 2 L-glutamine + 2 ATP + 2 H2O = hydrogenobyrinate a,c-diamide + 2 L-glutamate + 2 ADP + 2 phosphate + 2 H(+)</text>
        <dbReference type="Rhea" id="RHEA:12544"/>
        <dbReference type="ChEBI" id="CHEBI:15377"/>
        <dbReference type="ChEBI" id="CHEBI:15378"/>
        <dbReference type="ChEBI" id="CHEBI:29985"/>
        <dbReference type="ChEBI" id="CHEBI:30616"/>
        <dbReference type="ChEBI" id="CHEBI:43474"/>
        <dbReference type="ChEBI" id="CHEBI:58359"/>
        <dbReference type="ChEBI" id="CHEBI:77873"/>
        <dbReference type="ChEBI" id="CHEBI:77874"/>
        <dbReference type="ChEBI" id="CHEBI:456216"/>
        <dbReference type="EC" id="6.3.5.9"/>
    </reaction>
</comment>
<dbReference type="NCBIfam" id="TIGR00379">
    <property type="entry name" value="cobB"/>
    <property type="match status" value="1"/>
</dbReference>
<comment type="similarity">
    <text evidence="7">Belongs to the CobB/CbiA family.</text>
</comment>
<dbReference type="Proteomes" id="UP000308760">
    <property type="component" value="Unassembled WGS sequence"/>
</dbReference>
<dbReference type="OrthoDB" id="9764035at2"/>
<dbReference type="RefSeq" id="WP_136534060.1">
    <property type="nucleotide sequence ID" value="NZ_STGY01000030.1"/>
</dbReference>
<dbReference type="Pfam" id="PF01656">
    <property type="entry name" value="CbiA"/>
    <property type="match status" value="1"/>
</dbReference>
<name>A0A4S8QEI4_9ACTN</name>
<keyword evidence="5 7" id="KW-0460">Magnesium</keyword>
<evidence type="ECO:0000259" key="9">
    <source>
        <dbReference type="Pfam" id="PF07685"/>
    </source>
</evidence>
<evidence type="ECO:0000256" key="2">
    <source>
        <dbReference type="ARBA" id="ARBA00022598"/>
    </source>
</evidence>
<dbReference type="Gene3D" id="3.40.50.880">
    <property type="match status" value="1"/>
</dbReference>
<dbReference type="HAMAP" id="MF_00027">
    <property type="entry name" value="CobB_CbiA"/>
    <property type="match status" value="1"/>
</dbReference>
<evidence type="ECO:0000256" key="4">
    <source>
        <dbReference type="ARBA" id="ARBA00022840"/>
    </source>
</evidence>
<dbReference type="NCBIfam" id="NF002204">
    <property type="entry name" value="PRK01077.1"/>
    <property type="match status" value="1"/>
</dbReference>
<evidence type="ECO:0000256" key="7">
    <source>
        <dbReference type="HAMAP-Rule" id="MF_00027"/>
    </source>
</evidence>
<evidence type="ECO:0000256" key="3">
    <source>
        <dbReference type="ARBA" id="ARBA00022741"/>
    </source>
</evidence>
<feature type="active site" description="Nucleophile" evidence="7">
    <location>
        <position position="334"/>
    </location>
</feature>